<accession>A0ABP8QEZ1</accession>
<comment type="subcellular location">
    <subcellularLocation>
        <location evidence="6">Cytoplasm</location>
    </subcellularLocation>
</comment>
<dbReference type="NCBIfam" id="NF002140">
    <property type="entry name" value="PRK00977.1-4"/>
    <property type="match status" value="1"/>
</dbReference>
<sequence>MAARKAPVASFDQTMQDLEQIVQQLEQGDLPLEEAIKQFEHGIALVHSGQQALAQAEQKVQILLDGQTLAPFSPEAGEE</sequence>
<dbReference type="InterPro" id="IPR003761">
    <property type="entry name" value="Exonuc_VII_S"/>
</dbReference>
<comment type="catalytic activity">
    <reaction evidence="6">
        <text>Exonucleolytic cleavage in either 5'- to 3'- or 3'- to 5'-direction to yield nucleoside 5'-phosphates.</text>
        <dbReference type="EC" id="3.1.11.6"/>
    </reaction>
</comment>
<dbReference type="PANTHER" id="PTHR34137">
    <property type="entry name" value="EXODEOXYRIBONUCLEASE 7 SMALL SUBUNIT"/>
    <property type="match status" value="1"/>
</dbReference>
<comment type="subunit">
    <text evidence="6">Heterooligomer composed of large and small subunits.</text>
</comment>
<comment type="caution">
    <text evidence="7">The sequence shown here is derived from an EMBL/GenBank/DDBJ whole genome shotgun (WGS) entry which is preliminary data.</text>
</comment>
<proteinExistence type="inferred from homology"/>
<evidence type="ECO:0000256" key="4">
    <source>
        <dbReference type="ARBA" id="ARBA00022801"/>
    </source>
</evidence>
<evidence type="ECO:0000256" key="2">
    <source>
        <dbReference type="ARBA" id="ARBA00022490"/>
    </source>
</evidence>
<keyword evidence="8" id="KW-1185">Reference proteome</keyword>
<keyword evidence="2 6" id="KW-0963">Cytoplasm</keyword>
<evidence type="ECO:0000256" key="5">
    <source>
        <dbReference type="ARBA" id="ARBA00022839"/>
    </source>
</evidence>
<dbReference type="Proteomes" id="UP001501321">
    <property type="component" value="Unassembled WGS sequence"/>
</dbReference>
<evidence type="ECO:0000313" key="7">
    <source>
        <dbReference type="EMBL" id="GAA4500848.1"/>
    </source>
</evidence>
<evidence type="ECO:0000256" key="3">
    <source>
        <dbReference type="ARBA" id="ARBA00022722"/>
    </source>
</evidence>
<keyword evidence="4 6" id="KW-0378">Hydrolase</keyword>
<dbReference type="PANTHER" id="PTHR34137:SF1">
    <property type="entry name" value="EXODEOXYRIBONUCLEASE 7 SMALL SUBUNIT"/>
    <property type="match status" value="1"/>
</dbReference>
<reference evidence="8" key="1">
    <citation type="journal article" date="2019" name="Int. J. Syst. Evol. Microbiol.">
        <title>The Global Catalogue of Microorganisms (GCM) 10K type strain sequencing project: providing services to taxonomists for standard genome sequencing and annotation.</title>
        <authorList>
            <consortium name="The Broad Institute Genomics Platform"/>
            <consortium name="The Broad Institute Genome Sequencing Center for Infectious Disease"/>
            <person name="Wu L."/>
            <person name="Ma J."/>
        </authorList>
    </citation>
    <scope>NUCLEOTIDE SEQUENCE [LARGE SCALE GENOMIC DNA]</scope>
    <source>
        <strain evidence="8">JCM 32226</strain>
    </source>
</reference>
<evidence type="ECO:0000313" key="8">
    <source>
        <dbReference type="Proteomes" id="UP001501321"/>
    </source>
</evidence>
<protein>
    <recommendedName>
        <fullName evidence="6">Exodeoxyribonuclease 7 small subunit</fullName>
        <ecNumber evidence="6">3.1.11.6</ecNumber>
    </recommendedName>
    <alternativeName>
        <fullName evidence="6">Exodeoxyribonuclease VII small subunit</fullName>
        <shortName evidence="6">Exonuclease VII small subunit</shortName>
    </alternativeName>
</protein>
<keyword evidence="3 6" id="KW-0540">Nuclease</keyword>
<dbReference type="Pfam" id="PF02609">
    <property type="entry name" value="Exonuc_VII_S"/>
    <property type="match status" value="1"/>
</dbReference>
<dbReference type="RefSeq" id="WP_345013238.1">
    <property type="nucleotide sequence ID" value="NZ_BAABFC010000014.1"/>
</dbReference>
<dbReference type="SUPFAM" id="SSF116842">
    <property type="entry name" value="XseB-like"/>
    <property type="match status" value="1"/>
</dbReference>
<name>A0ABP8QEZ1_9GAMM</name>
<dbReference type="EMBL" id="BAABFC010000014">
    <property type="protein sequence ID" value="GAA4500848.1"/>
    <property type="molecule type" value="Genomic_DNA"/>
</dbReference>
<organism evidence="7 8">
    <name type="scientific">Pseudaeromonas paramecii</name>
    <dbReference type="NCBI Taxonomy" id="2138166"/>
    <lineage>
        <taxon>Bacteria</taxon>
        <taxon>Pseudomonadati</taxon>
        <taxon>Pseudomonadota</taxon>
        <taxon>Gammaproteobacteria</taxon>
        <taxon>Aeromonadales</taxon>
        <taxon>Aeromonadaceae</taxon>
        <taxon>Pseudaeromonas</taxon>
    </lineage>
</organism>
<gene>
    <name evidence="6 7" type="primary">xseB</name>
    <name evidence="7" type="ORF">GCM10023095_23170</name>
</gene>
<dbReference type="NCBIfam" id="TIGR01280">
    <property type="entry name" value="xseB"/>
    <property type="match status" value="1"/>
</dbReference>
<comment type="function">
    <text evidence="6">Bidirectionally degrades single-stranded DNA into large acid-insoluble oligonucleotides, which are then degraded further into small acid-soluble oligonucleotides.</text>
</comment>
<keyword evidence="5 6" id="KW-0269">Exonuclease</keyword>
<dbReference type="EC" id="3.1.11.6" evidence="6"/>
<comment type="similarity">
    <text evidence="1 6">Belongs to the XseB family.</text>
</comment>
<evidence type="ECO:0000256" key="6">
    <source>
        <dbReference type="HAMAP-Rule" id="MF_00337"/>
    </source>
</evidence>
<dbReference type="HAMAP" id="MF_00337">
    <property type="entry name" value="Exonuc_7_S"/>
    <property type="match status" value="1"/>
</dbReference>
<dbReference type="InterPro" id="IPR037004">
    <property type="entry name" value="Exonuc_VII_ssu_sf"/>
</dbReference>
<evidence type="ECO:0000256" key="1">
    <source>
        <dbReference type="ARBA" id="ARBA00009998"/>
    </source>
</evidence>
<dbReference type="Gene3D" id="1.10.287.1040">
    <property type="entry name" value="Exonuclease VII, small subunit"/>
    <property type="match status" value="1"/>
</dbReference>